<name>A0A8H7T299_9HELO</name>
<dbReference type="OrthoDB" id="3564997at2759"/>
<keyword evidence="4" id="KW-1185">Reference proteome</keyword>
<dbReference type="AlphaFoldDB" id="A0A8H7T299"/>
<dbReference type="Proteomes" id="UP000664132">
    <property type="component" value="Unassembled WGS sequence"/>
</dbReference>
<evidence type="ECO:0000313" key="4">
    <source>
        <dbReference type="Proteomes" id="UP000664132"/>
    </source>
</evidence>
<feature type="compositionally biased region" description="Low complexity" evidence="2">
    <location>
        <begin position="151"/>
        <end position="160"/>
    </location>
</feature>
<proteinExistence type="predicted"/>
<organism evidence="3 4">
    <name type="scientific">Cadophora malorum</name>
    <dbReference type="NCBI Taxonomy" id="108018"/>
    <lineage>
        <taxon>Eukaryota</taxon>
        <taxon>Fungi</taxon>
        <taxon>Dikarya</taxon>
        <taxon>Ascomycota</taxon>
        <taxon>Pezizomycotina</taxon>
        <taxon>Leotiomycetes</taxon>
        <taxon>Helotiales</taxon>
        <taxon>Ploettnerulaceae</taxon>
        <taxon>Cadophora</taxon>
    </lineage>
</organism>
<comment type="caution">
    <text evidence="3">The sequence shown here is derived from an EMBL/GenBank/DDBJ whole genome shotgun (WGS) entry which is preliminary data.</text>
</comment>
<protein>
    <submittedName>
        <fullName evidence="3">Uncharacterized protein</fullName>
    </submittedName>
</protein>
<evidence type="ECO:0000256" key="2">
    <source>
        <dbReference type="SAM" id="MobiDB-lite"/>
    </source>
</evidence>
<feature type="coiled-coil region" evidence="1">
    <location>
        <begin position="96"/>
        <end position="127"/>
    </location>
</feature>
<keyword evidence="1" id="KW-0175">Coiled coil</keyword>
<evidence type="ECO:0000256" key="1">
    <source>
        <dbReference type="SAM" id="Coils"/>
    </source>
</evidence>
<gene>
    <name evidence="3" type="ORF">IFR04_012979</name>
</gene>
<sequence length="209" mass="23316">MCLQTTTTYDNCLAVRVHLDVCASHIEHTRVQLDNLPCPDFEKKHQHVKNSTRCYCKAAGSMSRDAGFAVGVGCVRMASRGYGENGLTWSFEKGPDLNLKGKKERAREKVKQSEKEKEKEVEVKMEEVGDGLDKYWADAKAAGGFGGANGNGRSASSGTAEDAIRRNQMMKESCYQQSKKIKVEKNYEFAPSPPLDQLKPRFDDDHEMS</sequence>
<evidence type="ECO:0000313" key="3">
    <source>
        <dbReference type="EMBL" id="KAG4413884.1"/>
    </source>
</evidence>
<reference evidence="3" key="1">
    <citation type="submission" date="2021-02" db="EMBL/GenBank/DDBJ databases">
        <title>Genome sequence Cadophora malorum strain M34.</title>
        <authorList>
            <person name="Stefanovic E."/>
            <person name="Vu D."/>
            <person name="Scully C."/>
            <person name="Dijksterhuis J."/>
            <person name="Roader J."/>
            <person name="Houbraken J."/>
        </authorList>
    </citation>
    <scope>NUCLEOTIDE SEQUENCE</scope>
    <source>
        <strain evidence="3">M34</strain>
    </source>
</reference>
<feature type="region of interest" description="Disordered" evidence="2">
    <location>
        <begin position="146"/>
        <end position="209"/>
    </location>
</feature>
<accession>A0A8H7T299</accession>
<dbReference type="EMBL" id="JAFJYH010000291">
    <property type="protein sequence ID" value="KAG4413884.1"/>
    <property type="molecule type" value="Genomic_DNA"/>
</dbReference>
<feature type="compositionally biased region" description="Basic and acidic residues" evidence="2">
    <location>
        <begin position="198"/>
        <end position="209"/>
    </location>
</feature>